<dbReference type="InterPro" id="IPR011075">
    <property type="entry name" value="TetR_C"/>
</dbReference>
<feature type="domain" description="HTH tetR-type" evidence="5">
    <location>
        <begin position="11"/>
        <end position="71"/>
    </location>
</feature>
<protein>
    <submittedName>
        <fullName evidence="6">TetR/AcrR family transcriptional regulator</fullName>
    </submittedName>
</protein>
<evidence type="ECO:0000313" key="6">
    <source>
        <dbReference type="EMBL" id="MDA0139543.1"/>
    </source>
</evidence>
<evidence type="ECO:0000259" key="5">
    <source>
        <dbReference type="PROSITE" id="PS50977"/>
    </source>
</evidence>
<dbReference type="Gene3D" id="1.10.10.60">
    <property type="entry name" value="Homeodomain-like"/>
    <property type="match status" value="1"/>
</dbReference>
<dbReference type="Proteomes" id="UP001147700">
    <property type="component" value="Unassembled WGS sequence"/>
</dbReference>
<dbReference type="InterPro" id="IPR001647">
    <property type="entry name" value="HTH_TetR"/>
</dbReference>
<gene>
    <name evidence="6" type="ORF">OJ962_18735</name>
</gene>
<organism evidence="6 7">
    <name type="scientific">Solirubrobacter deserti</name>
    <dbReference type="NCBI Taxonomy" id="2282478"/>
    <lineage>
        <taxon>Bacteria</taxon>
        <taxon>Bacillati</taxon>
        <taxon>Actinomycetota</taxon>
        <taxon>Thermoleophilia</taxon>
        <taxon>Solirubrobacterales</taxon>
        <taxon>Solirubrobacteraceae</taxon>
        <taxon>Solirubrobacter</taxon>
    </lineage>
</organism>
<evidence type="ECO:0000256" key="2">
    <source>
        <dbReference type="ARBA" id="ARBA00023125"/>
    </source>
</evidence>
<dbReference type="Pfam" id="PF00440">
    <property type="entry name" value="TetR_N"/>
    <property type="match status" value="1"/>
</dbReference>
<reference evidence="6" key="1">
    <citation type="submission" date="2022-10" db="EMBL/GenBank/DDBJ databases">
        <title>The WGS of Solirubrobacter sp. CPCC 204708.</title>
        <authorList>
            <person name="Jiang Z."/>
        </authorList>
    </citation>
    <scope>NUCLEOTIDE SEQUENCE</scope>
    <source>
        <strain evidence="6">CPCC 204708</strain>
    </source>
</reference>
<dbReference type="Gene3D" id="1.10.357.10">
    <property type="entry name" value="Tetracycline Repressor, domain 2"/>
    <property type="match status" value="1"/>
</dbReference>
<dbReference type="EMBL" id="JAPCID010000027">
    <property type="protein sequence ID" value="MDA0139543.1"/>
    <property type="molecule type" value="Genomic_DNA"/>
</dbReference>
<evidence type="ECO:0000256" key="3">
    <source>
        <dbReference type="ARBA" id="ARBA00023163"/>
    </source>
</evidence>
<name>A0ABT4RM94_9ACTN</name>
<dbReference type="SUPFAM" id="SSF48498">
    <property type="entry name" value="Tetracyclin repressor-like, C-terminal domain"/>
    <property type="match status" value="1"/>
</dbReference>
<dbReference type="PANTHER" id="PTHR47506">
    <property type="entry name" value="TRANSCRIPTIONAL REGULATORY PROTEIN"/>
    <property type="match status" value="1"/>
</dbReference>
<dbReference type="Pfam" id="PF16925">
    <property type="entry name" value="TetR_C_13"/>
    <property type="match status" value="1"/>
</dbReference>
<dbReference type="InterPro" id="IPR036271">
    <property type="entry name" value="Tet_transcr_reg_TetR-rel_C_sf"/>
</dbReference>
<dbReference type="PROSITE" id="PS50977">
    <property type="entry name" value="HTH_TETR_2"/>
    <property type="match status" value="1"/>
</dbReference>
<evidence type="ECO:0000256" key="1">
    <source>
        <dbReference type="ARBA" id="ARBA00023015"/>
    </source>
</evidence>
<keyword evidence="1" id="KW-0805">Transcription regulation</keyword>
<dbReference type="SUPFAM" id="SSF46689">
    <property type="entry name" value="Homeodomain-like"/>
    <property type="match status" value="1"/>
</dbReference>
<dbReference type="InterPro" id="IPR009057">
    <property type="entry name" value="Homeodomain-like_sf"/>
</dbReference>
<dbReference type="PRINTS" id="PR00455">
    <property type="entry name" value="HTHTETR"/>
</dbReference>
<keyword evidence="3" id="KW-0804">Transcription</keyword>
<sequence length="198" mass="21350">MGNATIGRPRGFDADEALERAMHVFWEHGYEGACLTALTDAMGINKTSLYAAFGNKEQLFLKVLDRYADGPAGYAQRALEEPTARAVVEALLRGAAETTTRPDSPAGCLGVQAALPASDGNRCAHEALVEWRNTAAVRLEERFRRAVDEGDLPADADPHELATYVSTVAQGIAVQAANGLDRDALQRIVDTTLRQWAP</sequence>
<evidence type="ECO:0000256" key="4">
    <source>
        <dbReference type="PROSITE-ProRule" id="PRU00335"/>
    </source>
</evidence>
<feature type="DNA-binding region" description="H-T-H motif" evidence="4">
    <location>
        <begin position="34"/>
        <end position="53"/>
    </location>
</feature>
<keyword evidence="7" id="KW-1185">Reference proteome</keyword>
<proteinExistence type="predicted"/>
<evidence type="ECO:0000313" key="7">
    <source>
        <dbReference type="Proteomes" id="UP001147700"/>
    </source>
</evidence>
<keyword evidence="2 4" id="KW-0238">DNA-binding</keyword>
<accession>A0ABT4RM94</accession>
<comment type="caution">
    <text evidence="6">The sequence shown here is derived from an EMBL/GenBank/DDBJ whole genome shotgun (WGS) entry which is preliminary data.</text>
</comment>
<dbReference type="PANTHER" id="PTHR47506:SF1">
    <property type="entry name" value="HTH-TYPE TRANSCRIPTIONAL REGULATOR YJDC"/>
    <property type="match status" value="1"/>
</dbReference>